<keyword evidence="2" id="KW-0677">Repeat</keyword>
<dbReference type="Proteomes" id="UP001165289">
    <property type="component" value="Unassembled WGS sequence"/>
</dbReference>
<evidence type="ECO:0000256" key="2">
    <source>
        <dbReference type="ARBA" id="ARBA00022737"/>
    </source>
</evidence>
<reference evidence="3 4" key="1">
    <citation type="journal article" date="2023" name="BMC Biol.">
        <title>The compact genome of the sponge Oopsacas minuta (Hexactinellida) is lacking key metazoan core genes.</title>
        <authorList>
            <person name="Santini S."/>
            <person name="Schenkelaars Q."/>
            <person name="Jourda C."/>
            <person name="Duchesne M."/>
            <person name="Belahbib H."/>
            <person name="Rocher C."/>
            <person name="Selva M."/>
            <person name="Riesgo A."/>
            <person name="Vervoort M."/>
            <person name="Leys S.P."/>
            <person name="Kodjabachian L."/>
            <person name="Le Bivic A."/>
            <person name="Borchiellini C."/>
            <person name="Claverie J.M."/>
            <person name="Renard E."/>
        </authorList>
    </citation>
    <scope>NUCLEOTIDE SEQUENCE [LARGE SCALE GENOMIC DNA]</scope>
    <source>
        <strain evidence="3">SPO-2</strain>
    </source>
</reference>
<dbReference type="PANTHER" id="PTHR46228">
    <property type="entry name" value="KELCH DOMAIN-CONTAINING PROTEIN"/>
    <property type="match status" value="1"/>
</dbReference>
<name>A0AAV7JP89_9METZ</name>
<keyword evidence="4" id="KW-1185">Reference proteome</keyword>
<dbReference type="EMBL" id="JAKMXF010000310">
    <property type="protein sequence ID" value="KAI6650624.1"/>
    <property type="molecule type" value="Genomic_DNA"/>
</dbReference>
<dbReference type="SUPFAM" id="SSF50965">
    <property type="entry name" value="Galactose oxidase, central domain"/>
    <property type="match status" value="1"/>
</dbReference>
<accession>A0AAV7JP89</accession>
<protein>
    <recommendedName>
        <fullName evidence="5">Kelch domain-containing protein 10</fullName>
    </recommendedName>
</protein>
<dbReference type="InterPro" id="IPR011043">
    <property type="entry name" value="Gal_Oxase/kelch_b-propeller"/>
</dbReference>
<evidence type="ECO:0000256" key="1">
    <source>
        <dbReference type="ARBA" id="ARBA00022441"/>
    </source>
</evidence>
<dbReference type="InterPro" id="IPR015915">
    <property type="entry name" value="Kelch-typ_b-propeller"/>
</dbReference>
<gene>
    <name evidence="3" type="ORF">LOD99_7674</name>
</gene>
<evidence type="ECO:0008006" key="5">
    <source>
        <dbReference type="Google" id="ProtNLM"/>
    </source>
</evidence>
<comment type="caution">
    <text evidence="3">The sequence shown here is derived from an EMBL/GenBank/DDBJ whole genome shotgun (WGS) entry which is preliminary data.</text>
</comment>
<organism evidence="3 4">
    <name type="scientific">Oopsacas minuta</name>
    <dbReference type="NCBI Taxonomy" id="111878"/>
    <lineage>
        <taxon>Eukaryota</taxon>
        <taxon>Metazoa</taxon>
        <taxon>Porifera</taxon>
        <taxon>Hexactinellida</taxon>
        <taxon>Hexasterophora</taxon>
        <taxon>Lyssacinosida</taxon>
        <taxon>Leucopsacidae</taxon>
        <taxon>Oopsacas</taxon>
    </lineage>
</organism>
<sequence length="384" mass="44649">MSFNCYPLSESLKITYGYCSFRYKHRIFVYGGCDEDSTDEYFKPPDIIHDLNLFTGIWTEHVIKENLALPNRRVYSLMVPHNDTAYLFCGFDSIEYRICDFRGLDLNTFEFKMLSKPPVSERDKLEGWTYQNDIYFFGGYGPMPVNKDQSNSHSTHKPYQEYYNFGWNNDLVAYNTKTKSWFHPSIKGPLPSGRAAYGLVQFGHRIYFVCGRRMERRCSEIHILDLHEGEWSGEIQISGKSPVPEGRSWMACCPVGDQYIYVQGGISNQDKALSDIWLFNINTHTWSEILTQQVLAPRLACRGHSGLNDNYVIVISGRREDITVQVSDEACNKDYLVWELAPRSLKLLSLRTLYHMLNKGSIQWTFLEKVLPLYLQTEYLELIK</sequence>
<dbReference type="Pfam" id="PF24681">
    <property type="entry name" value="Kelch_KLHDC2_KLHL20_DRC7"/>
    <property type="match status" value="1"/>
</dbReference>
<evidence type="ECO:0000313" key="4">
    <source>
        <dbReference type="Proteomes" id="UP001165289"/>
    </source>
</evidence>
<evidence type="ECO:0000313" key="3">
    <source>
        <dbReference type="EMBL" id="KAI6650624.1"/>
    </source>
</evidence>
<dbReference type="Gene3D" id="2.120.10.80">
    <property type="entry name" value="Kelch-type beta propeller"/>
    <property type="match status" value="2"/>
</dbReference>
<keyword evidence="1" id="KW-0880">Kelch repeat</keyword>
<proteinExistence type="predicted"/>
<dbReference type="PANTHER" id="PTHR46228:SF2">
    <property type="entry name" value="KELCH REPEAT PROTEIN (AFU_ORTHOLOGUE AFUA_4G14350)"/>
    <property type="match status" value="1"/>
</dbReference>
<dbReference type="AlphaFoldDB" id="A0AAV7JP89"/>